<accession>X1K6V1</accession>
<evidence type="ECO:0000313" key="2">
    <source>
        <dbReference type="EMBL" id="GAI02303.1"/>
    </source>
</evidence>
<name>X1K6V1_9ZZZZ</name>
<comment type="caution">
    <text evidence="2">The sequence shown here is derived from an EMBL/GenBank/DDBJ whole genome shotgun (WGS) entry which is preliminary data.</text>
</comment>
<dbReference type="SUPFAM" id="SSF55821">
    <property type="entry name" value="YrdC/RibB"/>
    <property type="match status" value="1"/>
</dbReference>
<dbReference type="GO" id="GO:0003725">
    <property type="term" value="F:double-stranded RNA binding"/>
    <property type="evidence" value="ECO:0007669"/>
    <property type="project" value="InterPro"/>
</dbReference>
<dbReference type="Gene3D" id="3.90.870.10">
    <property type="entry name" value="DHBP synthase"/>
    <property type="match status" value="1"/>
</dbReference>
<feature type="domain" description="YrdC-like" evidence="1">
    <location>
        <begin position="13"/>
        <end position="34"/>
    </location>
</feature>
<dbReference type="InterPro" id="IPR006070">
    <property type="entry name" value="Sua5-like_dom"/>
</dbReference>
<gene>
    <name evidence="2" type="ORF">S06H3_22606</name>
</gene>
<organism evidence="2">
    <name type="scientific">marine sediment metagenome</name>
    <dbReference type="NCBI Taxonomy" id="412755"/>
    <lineage>
        <taxon>unclassified sequences</taxon>
        <taxon>metagenomes</taxon>
        <taxon>ecological metagenomes</taxon>
    </lineage>
</organism>
<proteinExistence type="predicted"/>
<dbReference type="EMBL" id="BARV01012115">
    <property type="protein sequence ID" value="GAI02303.1"/>
    <property type="molecule type" value="Genomic_DNA"/>
</dbReference>
<evidence type="ECO:0000259" key="1">
    <source>
        <dbReference type="Pfam" id="PF01300"/>
    </source>
</evidence>
<reference evidence="2" key="1">
    <citation type="journal article" date="2014" name="Front. Microbiol.">
        <title>High frequency of phylogenetically diverse reductive dehalogenase-homologous genes in deep subseafloor sedimentary metagenomes.</title>
        <authorList>
            <person name="Kawai M."/>
            <person name="Futagami T."/>
            <person name="Toyoda A."/>
            <person name="Takaki Y."/>
            <person name="Nishi S."/>
            <person name="Hori S."/>
            <person name="Arai W."/>
            <person name="Tsubouchi T."/>
            <person name="Morono Y."/>
            <person name="Uchiyama I."/>
            <person name="Ito T."/>
            <person name="Fujiyama A."/>
            <person name="Inagaki F."/>
            <person name="Takami H."/>
        </authorList>
    </citation>
    <scope>NUCLEOTIDE SEQUENCE</scope>
    <source>
        <strain evidence="2">Expedition CK06-06</strain>
    </source>
</reference>
<sequence length="34" mass="3646">MNALQEQVRKAVQILKKGGIIAFPTDTVYGLGAD</sequence>
<dbReference type="AlphaFoldDB" id="X1K6V1"/>
<feature type="non-terminal residue" evidence="2">
    <location>
        <position position="34"/>
    </location>
</feature>
<dbReference type="InterPro" id="IPR017945">
    <property type="entry name" value="DHBP_synth_RibB-like_a/b_dom"/>
</dbReference>
<protein>
    <recommendedName>
        <fullName evidence="1">YrdC-like domain-containing protein</fullName>
    </recommendedName>
</protein>
<dbReference type="Pfam" id="PF01300">
    <property type="entry name" value="Sua5_yciO_yrdC"/>
    <property type="match status" value="1"/>
</dbReference>